<keyword evidence="1" id="KW-0812">Transmembrane</keyword>
<dbReference type="EMBL" id="VZQQ01000003">
    <property type="protein sequence ID" value="MBC8745953.1"/>
    <property type="molecule type" value="Genomic_DNA"/>
</dbReference>
<dbReference type="Proteomes" id="UP000736373">
    <property type="component" value="Unassembled WGS sequence"/>
</dbReference>
<feature type="transmembrane region" description="Helical" evidence="1">
    <location>
        <begin position="422"/>
        <end position="448"/>
    </location>
</feature>
<protein>
    <submittedName>
        <fullName evidence="3">Tripartite tricarboxylate transporter permease</fullName>
    </submittedName>
</protein>
<feature type="transmembrane region" description="Helical" evidence="1">
    <location>
        <begin position="140"/>
        <end position="159"/>
    </location>
</feature>
<evidence type="ECO:0000313" key="4">
    <source>
        <dbReference type="Proteomes" id="UP000736373"/>
    </source>
</evidence>
<keyword evidence="1" id="KW-0472">Membrane</keyword>
<proteinExistence type="predicted"/>
<feature type="transmembrane region" description="Helical" evidence="1">
    <location>
        <begin position="360"/>
        <end position="380"/>
    </location>
</feature>
<dbReference type="PANTHER" id="PTHR35342:SF5">
    <property type="entry name" value="TRICARBOXYLIC TRANSPORT PROTEIN"/>
    <property type="match status" value="1"/>
</dbReference>
<feature type="transmembrane region" description="Helical" evidence="1">
    <location>
        <begin position="264"/>
        <end position="287"/>
    </location>
</feature>
<evidence type="ECO:0000313" key="3">
    <source>
        <dbReference type="EMBL" id="MBC8745953.1"/>
    </source>
</evidence>
<feature type="transmembrane region" description="Helical" evidence="1">
    <location>
        <begin position="63"/>
        <end position="84"/>
    </location>
</feature>
<feature type="transmembrane region" description="Helical" evidence="1">
    <location>
        <begin position="469"/>
        <end position="488"/>
    </location>
</feature>
<feature type="domain" description="DUF112" evidence="2">
    <location>
        <begin position="23"/>
        <end position="444"/>
    </location>
</feature>
<reference evidence="3 4" key="1">
    <citation type="submission" date="2019-09" db="EMBL/GenBank/DDBJ databases">
        <title>Paraburkholderia podalyriae sp. nov., A South African Podalyria-associated rhizobium.</title>
        <authorList>
            <person name="Mavima L."/>
            <person name="Beukes C.W."/>
            <person name="Palmer M."/>
            <person name="De Meyer S.E."/>
            <person name="James E.K."/>
            <person name="Maluk M."/>
            <person name="Avontuur J.R."/>
            <person name="Chan W.Y."/>
            <person name="Venter S.N."/>
            <person name="Steenkamp E.T."/>
        </authorList>
    </citation>
    <scope>NUCLEOTIDE SEQUENCE [LARGE SCALE GENOMIC DNA]</scope>
    <source>
        <strain evidence="3 4">WC7.3b</strain>
    </source>
</reference>
<feature type="transmembrane region" description="Helical" evidence="1">
    <location>
        <begin position="327"/>
        <end position="348"/>
    </location>
</feature>
<feature type="transmembrane region" description="Helical" evidence="1">
    <location>
        <begin position="208"/>
        <end position="225"/>
    </location>
</feature>
<accession>A0ABR7PHV3</accession>
<sequence length="542" mass="57667">MLTDSLTNLWYGFEIALQPHNIWWSFVGVLIGNLIGVLPGLGALTAISMLLPITYSMHPVPAVLMLAGIFYGSMYGGAIGAILLNLPSHPPHAVTCLDGYPMAKAGKGGTALGVAMFASFFAASFGIVVMIIASPLLVRIAFDFGPAEIFSVMLLGLLAGSTMARGSPLKGVAMTTLGLLLGIVGTDVTSGVQRFTFGFLELSDKIELVALALGLFGVADFLVSINRMHAVTSSNKTMDVGFKDMLPSKTEIKQAFWPTIRGTLVGTLFGAMPGTGPTVASFVAYAFERKVSRKPGRFGHGALEGVAAPEAASHSKTQVDFIPTMSLGIPGDAVMALILGALLIQGIQPGPQMIREHPDIFWGLIASFWIGNVLLMIMNLPMIGVWVRMLKVPYRYLLPLAMGFIAIGVYSTNNSLFDVGEALFFGVVGAVLLALDFPVAPILLGFVLGRPFEENFRRALLLSRGDMMIFVEHPISAVLITLCALLLLSQICFGLRRAVIQRRLSAAAQTGQAHQPGQLAQGGIESIGVRAAQTASRRTSDM</sequence>
<dbReference type="InterPro" id="IPR002823">
    <property type="entry name" value="DUF112_TM"/>
</dbReference>
<evidence type="ECO:0000256" key="1">
    <source>
        <dbReference type="SAM" id="Phobius"/>
    </source>
</evidence>
<keyword evidence="1" id="KW-1133">Transmembrane helix</keyword>
<keyword evidence="4" id="KW-1185">Reference proteome</keyword>
<name>A0ABR7PHV3_9BURK</name>
<dbReference type="Pfam" id="PF01970">
    <property type="entry name" value="TctA"/>
    <property type="match status" value="1"/>
</dbReference>
<gene>
    <name evidence="3" type="ORF">F6X42_04710</name>
</gene>
<feature type="transmembrane region" description="Helical" evidence="1">
    <location>
        <begin position="392"/>
        <end position="410"/>
    </location>
</feature>
<feature type="transmembrane region" description="Helical" evidence="1">
    <location>
        <begin position="22"/>
        <end position="51"/>
    </location>
</feature>
<feature type="transmembrane region" description="Helical" evidence="1">
    <location>
        <begin position="171"/>
        <end position="188"/>
    </location>
</feature>
<comment type="caution">
    <text evidence="3">The sequence shown here is derived from an EMBL/GenBank/DDBJ whole genome shotgun (WGS) entry which is preliminary data.</text>
</comment>
<feature type="transmembrane region" description="Helical" evidence="1">
    <location>
        <begin position="111"/>
        <end position="133"/>
    </location>
</feature>
<dbReference type="PANTHER" id="PTHR35342">
    <property type="entry name" value="TRICARBOXYLIC TRANSPORT PROTEIN"/>
    <property type="match status" value="1"/>
</dbReference>
<evidence type="ECO:0000259" key="2">
    <source>
        <dbReference type="Pfam" id="PF01970"/>
    </source>
</evidence>
<organism evidence="3 4">
    <name type="scientific">Paraburkholderia podalyriae</name>
    <dbReference type="NCBI Taxonomy" id="1938811"/>
    <lineage>
        <taxon>Bacteria</taxon>
        <taxon>Pseudomonadati</taxon>
        <taxon>Pseudomonadota</taxon>
        <taxon>Betaproteobacteria</taxon>
        <taxon>Burkholderiales</taxon>
        <taxon>Burkholderiaceae</taxon>
        <taxon>Paraburkholderia</taxon>
    </lineage>
</organism>
<dbReference type="RefSeq" id="WP_187633084.1">
    <property type="nucleotide sequence ID" value="NZ_VZQQ01000003.1"/>
</dbReference>